<reference evidence="2 3" key="1">
    <citation type="submission" date="2017-08" db="EMBL/GenBank/DDBJ databases">
        <title>Infants hospitalized years apart are colonized by the same room-sourced microbial strains.</title>
        <authorList>
            <person name="Brooks B."/>
            <person name="Olm M.R."/>
            <person name="Firek B.A."/>
            <person name="Baker R."/>
            <person name="Thomas B.C."/>
            <person name="Morowitz M.J."/>
            <person name="Banfield J.F."/>
        </authorList>
    </citation>
    <scope>NUCLEOTIDE SEQUENCE [LARGE SCALE GENOMIC DNA]</scope>
    <source>
        <strain evidence="2">S2_005_002_R2_33</strain>
    </source>
</reference>
<dbReference type="EMBL" id="QFPX01000006">
    <property type="protein sequence ID" value="PZQ55273.1"/>
    <property type="molecule type" value="Genomic_DNA"/>
</dbReference>
<dbReference type="SUPFAM" id="SSF50729">
    <property type="entry name" value="PH domain-like"/>
    <property type="match status" value="1"/>
</dbReference>
<dbReference type="InterPro" id="IPR012544">
    <property type="entry name" value="PHb"/>
</dbReference>
<sequence>MSAVKHPFMGKVFVGHPVALGTQIEKYRSFIMKEEDIEMEFKGLRDGMLFTDRRIVVFNAQGITGRKIEFSSFPWRAVTAFSVENSGAVDLDAELKFCGSGWGVCEVMLTKGTNTAEVCQYLNGKIFAE</sequence>
<comment type="caution">
    <text evidence="2">The sequence shown here is derived from an EMBL/GenBank/DDBJ whole genome shotgun (WGS) entry which is preliminary data.</text>
</comment>
<dbReference type="Proteomes" id="UP000249082">
    <property type="component" value="Unassembled WGS sequence"/>
</dbReference>
<protein>
    <recommendedName>
        <fullName evidence="1">Bacterial Pleckstrin homology domain-containing protein</fullName>
    </recommendedName>
</protein>
<dbReference type="Pfam" id="PF08000">
    <property type="entry name" value="bPH_1"/>
    <property type="match status" value="1"/>
</dbReference>
<evidence type="ECO:0000259" key="1">
    <source>
        <dbReference type="Pfam" id="PF08000"/>
    </source>
</evidence>
<evidence type="ECO:0000313" key="3">
    <source>
        <dbReference type="Proteomes" id="UP000249082"/>
    </source>
</evidence>
<name>A0A2W5QKS5_9SPHN</name>
<dbReference type="AlphaFoldDB" id="A0A2W5QKS5"/>
<dbReference type="Gene3D" id="2.30.29.50">
    <property type="entry name" value="Bacterial Pleckstrin homology domain"/>
    <property type="match status" value="1"/>
</dbReference>
<gene>
    <name evidence="2" type="ORF">DI555_07955</name>
</gene>
<dbReference type="InterPro" id="IPR037063">
    <property type="entry name" value="PHb_sf"/>
</dbReference>
<organism evidence="2 3">
    <name type="scientific">Novosphingobium pentaromativorans</name>
    <dbReference type="NCBI Taxonomy" id="205844"/>
    <lineage>
        <taxon>Bacteria</taxon>
        <taxon>Pseudomonadati</taxon>
        <taxon>Pseudomonadota</taxon>
        <taxon>Alphaproteobacteria</taxon>
        <taxon>Sphingomonadales</taxon>
        <taxon>Sphingomonadaceae</taxon>
        <taxon>Novosphingobium</taxon>
    </lineage>
</organism>
<accession>A0A2W5QKS5</accession>
<feature type="domain" description="Bacterial Pleckstrin homology" evidence="1">
    <location>
        <begin position="25"/>
        <end position="123"/>
    </location>
</feature>
<proteinExistence type="predicted"/>
<evidence type="ECO:0000313" key="2">
    <source>
        <dbReference type="EMBL" id="PZQ55273.1"/>
    </source>
</evidence>